<dbReference type="InterPro" id="IPR006748">
    <property type="entry name" value="NH2Glyco/OHUrea_AB-resist_kin"/>
</dbReference>
<accession>A0ABN0Z1R6</accession>
<dbReference type="SUPFAM" id="SSF56112">
    <property type="entry name" value="Protein kinase-like (PK-like)"/>
    <property type="match status" value="1"/>
</dbReference>
<sequence length="294" mass="32113">MGQANDRLEPPERLVRAAGATGGARQWLAGLPMTVQEYLERWELTPERVQTPGGRSSMAVLVRRSDGTPAVLKLALPDGRAAAELAALEHWKGFGAVRVLRAEPEEGALLLERLHGDVSLRSLPEQKALLEASATLQRLWVAPPEDFPFPSVDEHTAALAGELRADTWPVEARALVDEALELRDALAGGESACLLHGDYRQGKVLSADRVPWLAVSPRPLVGDRAYDLASLVRDRADTLLASPGAAAIVRRRVAKLADSLEVDRERLRGWTLFRTVEAGVRERNELLLEFAALL</sequence>
<proteinExistence type="predicted"/>
<comment type="caution">
    <text evidence="1">The sequence shown here is derived from an EMBL/GenBank/DDBJ whole genome shotgun (WGS) entry which is preliminary data.</text>
</comment>
<keyword evidence="2" id="KW-1185">Reference proteome</keyword>
<gene>
    <name evidence="1" type="ORF">GCM10010357_57540</name>
</gene>
<reference evidence="1 2" key="1">
    <citation type="journal article" date="2019" name="Int. J. Syst. Evol. Microbiol.">
        <title>The Global Catalogue of Microorganisms (GCM) 10K type strain sequencing project: providing services to taxonomists for standard genome sequencing and annotation.</title>
        <authorList>
            <consortium name="The Broad Institute Genomics Platform"/>
            <consortium name="The Broad Institute Genome Sequencing Center for Infectious Disease"/>
            <person name="Wu L."/>
            <person name="Ma J."/>
        </authorList>
    </citation>
    <scope>NUCLEOTIDE SEQUENCE [LARGE SCALE GENOMIC DNA]</scope>
    <source>
        <strain evidence="1 2">JCM 4788</strain>
    </source>
</reference>
<protein>
    <submittedName>
        <fullName evidence="1">Aminoglycoside phosphotransferase family protein</fullName>
    </submittedName>
</protein>
<dbReference type="RefSeq" id="WP_344030624.1">
    <property type="nucleotide sequence ID" value="NZ_BAAABX010000061.1"/>
</dbReference>
<dbReference type="Pfam" id="PF04655">
    <property type="entry name" value="APH_6_hur"/>
    <property type="match status" value="1"/>
</dbReference>
<name>A0ABN0Z1R6_9ACTN</name>
<dbReference type="InterPro" id="IPR011009">
    <property type="entry name" value="Kinase-like_dom_sf"/>
</dbReference>
<dbReference type="Proteomes" id="UP001500879">
    <property type="component" value="Unassembled WGS sequence"/>
</dbReference>
<dbReference type="EMBL" id="BAAABX010000061">
    <property type="protein sequence ID" value="GAA0428389.1"/>
    <property type="molecule type" value="Genomic_DNA"/>
</dbReference>
<evidence type="ECO:0000313" key="2">
    <source>
        <dbReference type="Proteomes" id="UP001500879"/>
    </source>
</evidence>
<organism evidence="1 2">
    <name type="scientific">Streptomyces luteireticuli</name>
    <dbReference type="NCBI Taxonomy" id="173858"/>
    <lineage>
        <taxon>Bacteria</taxon>
        <taxon>Bacillati</taxon>
        <taxon>Actinomycetota</taxon>
        <taxon>Actinomycetes</taxon>
        <taxon>Kitasatosporales</taxon>
        <taxon>Streptomycetaceae</taxon>
        <taxon>Streptomyces</taxon>
    </lineage>
</organism>
<evidence type="ECO:0000313" key="1">
    <source>
        <dbReference type="EMBL" id="GAA0428389.1"/>
    </source>
</evidence>